<organism evidence="9 10">
    <name type="scientific">Clostridium intestinale DSM 6191</name>
    <dbReference type="NCBI Taxonomy" id="1121320"/>
    <lineage>
        <taxon>Bacteria</taxon>
        <taxon>Bacillati</taxon>
        <taxon>Bacillota</taxon>
        <taxon>Clostridia</taxon>
        <taxon>Eubacteriales</taxon>
        <taxon>Clostridiaceae</taxon>
        <taxon>Clostridium</taxon>
    </lineage>
</organism>
<feature type="transmembrane region" description="Helical" evidence="8">
    <location>
        <begin position="78"/>
        <end position="97"/>
    </location>
</feature>
<evidence type="ECO:0000313" key="10">
    <source>
        <dbReference type="Proteomes" id="UP000184241"/>
    </source>
</evidence>
<dbReference type="PANTHER" id="PTHR13285:SF18">
    <property type="entry name" value="PROTEIN-CYSTEINE N-PALMITOYLTRANSFERASE RASP"/>
    <property type="match status" value="1"/>
</dbReference>
<dbReference type="PANTHER" id="PTHR13285">
    <property type="entry name" value="ACYLTRANSFERASE"/>
    <property type="match status" value="1"/>
</dbReference>
<feature type="transmembrane region" description="Helical" evidence="8">
    <location>
        <begin position="223"/>
        <end position="241"/>
    </location>
</feature>
<keyword evidence="7" id="KW-0012">Acyltransferase</keyword>
<evidence type="ECO:0000256" key="8">
    <source>
        <dbReference type="SAM" id="Phobius"/>
    </source>
</evidence>
<feature type="transmembrane region" description="Helical" evidence="8">
    <location>
        <begin position="6"/>
        <end position="22"/>
    </location>
</feature>
<keyword evidence="6 7" id="KW-0472">Membrane</keyword>
<comment type="subcellular location">
    <subcellularLocation>
        <location evidence="1">Cell membrane</location>
        <topology evidence="1">Multi-pass membrane protein</topology>
    </subcellularLocation>
</comment>
<dbReference type="InterPro" id="IPR004299">
    <property type="entry name" value="MBOAT_fam"/>
</dbReference>
<sequence>MLFSSVIFILYFLPVALILYYGAFFSKGLQNYILLFLSLGFYAWGEPYYVILMIASIIFNYVVGHLIVGFKNKSYSKYFLILGCVGNLGSLFIFKYLNFFIKNINQLQGYQIPMPKIALPIGISFFTFKAVSYLVDLYREKTKAEKNPLYVGLYIALFPQLLAGPISRYGDIVEQIKNRKFTWQKFSVGTCRFVIGMGKKILISNSMAVIVDRIFQMNLNSDIAVTLAWLGSIAYTFQIYFDFSGYSDMAIGIGLMFGFKFEENFNYPYISKSITEFWRRWHISLSLWFKDYLYFPLGGSRVKNKDKLIRNLLIVWVSTGIWHGAEWTFVVWGFLNFVFIAFERLISFNQIDIAAKYKRIYALFIINLGWVIFRSSDLLEAGKYISSMFGFTQGGFWSPYTYMFIKENLVFLIAAIIFSTPIARKANKFIVDKSLGHNILEGLYPLAIVGIFLICMAYIVKGSYNPFIYFKF</sequence>
<keyword evidence="5 8" id="KW-1133">Transmembrane helix</keyword>
<dbReference type="AlphaFoldDB" id="A0A1M6A3B5"/>
<feature type="transmembrane region" description="Helical" evidence="8">
    <location>
        <begin position="147"/>
        <end position="166"/>
    </location>
</feature>
<gene>
    <name evidence="9" type="ORF">SAMN02745941_03597</name>
</gene>
<feature type="transmembrane region" description="Helical" evidence="8">
    <location>
        <begin position="399"/>
        <end position="418"/>
    </location>
</feature>
<feature type="transmembrane region" description="Helical" evidence="8">
    <location>
        <begin position="51"/>
        <end position="71"/>
    </location>
</feature>
<dbReference type="GO" id="GO:0005886">
    <property type="term" value="C:plasma membrane"/>
    <property type="evidence" value="ECO:0007669"/>
    <property type="project" value="UniProtKB-SubCell"/>
</dbReference>
<dbReference type="PIRSF" id="PIRSF016636">
    <property type="entry name" value="AlgI_DltB"/>
    <property type="match status" value="1"/>
</dbReference>
<dbReference type="Proteomes" id="UP000184241">
    <property type="component" value="Unassembled WGS sequence"/>
</dbReference>
<evidence type="ECO:0000256" key="6">
    <source>
        <dbReference type="ARBA" id="ARBA00023136"/>
    </source>
</evidence>
<feature type="transmembrane region" description="Helical" evidence="8">
    <location>
        <begin position="331"/>
        <end position="348"/>
    </location>
</feature>
<keyword evidence="7 9" id="KW-0808">Transferase</keyword>
<evidence type="ECO:0000256" key="7">
    <source>
        <dbReference type="PIRNR" id="PIRNR016636"/>
    </source>
</evidence>
<dbReference type="InterPro" id="IPR024194">
    <property type="entry name" value="Ac/AlaTfrase_AlgI/DltB"/>
</dbReference>
<dbReference type="Pfam" id="PF03062">
    <property type="entry name" value="MBOAT"/>
    <property type="match status" value="1"/>
</dbReference>
<evidence type="ECO:0000256" key="2">
    <source>
        <dbReference type="ARBA" id="ARBA00010323"/>
    </source>
</evidence>
<feature type="transmembrane region" description="Helical" evidence="8">
    <location>
        <begin position="439"/>
        <end position="460"/>
    </location>
</feature>
<dbReference type="InterPro" id="IPR028362">
    <property type="entry name" value="AlgI"/>
</dbReference>
<feature type="transmembrane region" description="Helical" evidence="8">
    <location>
        <begin position="117"/>
        <end position="135"/>
    </location>
</feature>
<feature type="transmembrane region" description="Helical" evidence="8">
    <location>
        <begin position="308"/>
        <end position="325"/>
    </location>
</feature>
<keyword evidence="3 7" id="KW-1003">Cell membrane</keyword>
<evidence type="ECO:0000256" key="3">
    <source>
        <dbReference type="ARBA" id="ARBA00022475"/>
    </source>
</evidence>
<accession>A0A1M6A3B5</accession>
<dbReference type="EMBL" id="FQXU01000012">
    <property type="protein sequence ID" value="SHI30938.1"/>
    <property type="molecule type" value="Genomic_DNA"/>
</dbReference>
<evidence type="ECO:0000256" key="1">
    <source>
        <dbReference type="ARBA" id="ARBA00004651"/>
    </source>
</evidence>
<keyword evidence="4 8" id="KW-0812">Transmembrane</keyword>
<dbReference type="GO" id="GO:0016746">
    <property type="term" value="F:acyltransferase activity"/>
    <property type="evidence" value="ECO:0007669"/>
    <property type="project" value="UniProtKB-KW"/>
</dbReference>
<evidence type="ECO:0000256" key="5">
    <source>
        <dbReference type="ARBA" id="ARBA00022989"/>
    </source>
</evidence>
<dbReference type="GO" id="GO:0042121">
    <property type="term" value="P:alginic acid biosynthetic process"/>
    <property type="evidence" value="ECO:0007669"/>
    <property type="project" value="InterPro"/>
</dbReference>
<dbReference type="RefSeq" id="WP_073021733.1">
    <property type="nucleotide sequence ID" value="NZ_FQXU01000012.1"/>
</dbReference>
<dbReference type="PIRSF" id="PIRSF500217">
    <property type="entry name" value="AlgI"/>
    <property type="match status" value="1"/>
</dbReference>
<feature type="transmembrane region" description="Helical" evidence="8">
    <location>
        <begin position="360"/>
        <end position="379"/>
    </location>
</feature>
<comment type="similarity">
    <text evidence="2 7">Belongs to the membrane-bound acyltransferase family.</text>
</comment>
<evidence type="ECO:0000256" key="4">
    <source>
        <dbReference type="ARBA" id="ARBA00022692"/>
    </source>
</evidence>
<protein>
    <submittedName>
        <fullName evidence="9">Alginate O-acetyltransferase complex protein AlgI</fullName>
    </submittedName>
</protein>
<name>A0A1M6A3B5_9CLOT</name>
<proteinExistence type="inferred from homology"/>
<dbReference type="InterPro" id="IPR051085">
    <property type="entry name" value="MB_O-acyltransferase"/>
</dbReference>
<reference evidence="9 10" key="1">
    <citation type="submission" date="2016-11" db="EMBL/GenBank/DDBJ databases">
        <authorList>
            <person name="Jaros S."/>
            <person name="Januszkiewicz K."/>
            <person name="Wedrychowicz H."/>
        </authorList>
    </citation>
    <scope>NUCLEOTIDE SEQUENCE [LARGE SCALE GENOMIC DNA]</scope>
    <source>
        <strain evidence="9 10">DSM 6191</strain>
    </source>
</reference>
<evidence type="ECO:0000313" key="9">
    <source>
        <dbReference type="EMBL" id="SHI30938.1"/>
    </source>
</evidence>